<dbReference type="EMBL" id="KZ613848">
    <property type="protein sequence ID" value="PMD56284.1"/>
    <property type="molecule type" value="Genomic_DNA"/>
</dbReference>
<proteinExistence type="predicted"/>
<feature type="region of interest" description="Disordered" evidence="1">
    <location>
        <begin position="131"/>
        <end position="223"/>
    </location>
</feature>
<evidence type="ECO:0000256" key="1">
    <source>
        <dbReference type="SAM" id="MobiDB-lite"/>
    </source>
</evidence>
<feature type="domain" description="Myb-like DNA-binding" evidence="2">
    <location>
        <begin position="85"/>
        <end position="131"/>
    </location>
</feature>
<feature type="compositionally biased region" description="Basic residues" evidence="1">
    <location>
        <begin position="150"/>
        <end position="159"/>
    </location>
</feature>
<keyword evidence="4" id="KW-1185">Reference proteome</keyword>
<organism evidence="3 4">
    <name type="scientific">Hyaloscypha bicolor E</name>
    <dbReference type="NCBI Taxonomy" id="1095630"/>
    <lineage>
        <taxon>Eukaryota</taxon>
        <taxon>Fungi</taxon>
        <taxon>Dikarya</taxon>
        <taxon>Ascomycota</taxon>
        <taxon>Pezizomycotina</taxon>
        <taxon>Leotiomycetes</taxon>
        <taxon>Helotiales</taxon>
        <taxon>Hyaloscyphaceae</taxon>
        <taxon>Hyaloscypha</taxon>
        <taxon>Hyaloscypha bicolor</taxon>
    </lineage>
</organism>
<evidence type="ECO:0000313" key="3">
    <source>
        <dbReference type="EMBL" id="PMD56284.1"/>
    </source>
</evidence>
<dbReference type="Proteomes" id="UP000235371">
    <property type="component" value="Unassembled WGS sequence"/>
</dbReference>
<dbReference type="InParanoid" id="A0A2J6SZU8"/>
<feature type="compositionally biased region" description="Acidic residues" evidence="1">
    <location>
        <begin position="204"/>
        <end position="223"/>
    </location>
</feature>
<sequence length="223" mass="24239">MSSISPEHKFEAQALTYFLSFNFKTNNLSPPKAPQHPLQICKSITAFPHQPKNTTHPLSTRIKMSQEESSATTSAAATGAPTPKEAMFFFTILNNMKNKPEVDWDAVAQISGFSNGRTAATRFSQIKKKLGATSSNVDTTASSSSPSKIPKAKTPKKAKVGSGTNASPSKVAKKRGRKPKVKHEDEAEDGGADVEMSDSPTQENFEEEAEFYEAEEIEIVEEA</sequence>
<reference evidence="3 4" key="1">
    <citation type="submission" date="2016-04" db="EMBL/GenBank/DDBJ databases">
        <title>A degradative enzymes factory behind the ericoid mycorrhizal symbiosis.</title>
        <authorList>
            <consortium name="DOE Joint Genome Institute"/>
            <person name="Martino E."/>
            <person name="Morin E."/>
            <person name="Grelet G."/>
            <person name="Kuo A."/>
            <person name="Kohler A."/>
            <person name="Daghino S."/>
            <person name="Barry K."/>
            <person name="Choi C."/>
            <person name="Cichocki N."/>
            <person name="Clum A."/>
            <person name="Copeland A."/>
            <person name="Hainaut M."/>
            <person name="Haridas S."/>
            <person name="Labutti K."/>
            <person name="Lindquist E."/>
            <person name="Lipzen A."/>
            <person name="Khouja H.-R."/>
            <person name="Murat C."/>
            <person name="Ohm R."/>
            <person name="Olson A."/>
            <person name="Spatafora J."/>
            <person name="Veneault-Fourrey C."/>
            <person name="Henrissat B."/>
            <person name="Grigoriev I."/>
            <person name="Martin F."/>
            <person name="Perotto S."/>
        </authorList>
    </citation>
    <scope>NUCLEOTIDE SEQUENCE [LARGE SCALE GENOMIC DNA]</scope>
    <source>
        <strain evidence="3 4">E</strain>
    </source>
</reference>
<dbReference type="GeneID" id="36591588"/>
<feature type="compositionally biased region" description="Basic residues" evidence="1">
    <location>
        <begin position="171"/>
        <end position="181"/>
    </location>
</feature>
<evidence type="ECO:0000313" key="4">
    <source>
        <dbReference type="Proteomes" id="UP000235371"/>
    </source>
</evidence>
<feature type="compositionally biased region" description="Low complexity" evidence="1">
    <location>
        <begin position="139"/>
        <end position="149"/>
    </location>
</feature>
<dbReference type="Pfam" id="PF22980">
    <property type="entry name" value="Myb_DNA-bind_8"/>
    <property type="match status" value="1"/>
</dbReference>
<accession>A0A2J6SZU8</accession>
<dbReference type="OrthoDB" id="5403747at2759"/>
<dbReference type="InterPro" id="IPR054505">
    <property type="entry name" value="Myb_DNA-bind_8"/>
</dbReference>
<protein>
    <recommendedName>
        <fullName evidence="2">Myb-like DNA-binding domain-containing protein</fullName>
    </recommendedName>
</protein>
<evidence type="ECO:0000259" key="2">
    <source>
        <dbReference type="Pfam" id="PF22980"/>
    </source>
</evidence>
<name>A0A2J6SZU8_9HELO</name>
<dbReference type="AlphaFoldDB" id="A0A2J6SZU8"/>
<dbReference type="RefSeq" id="XP_024733188.1">
    <property type="nucleotide sequence ID" value="XM_024883511.1"/>
</dbReference>
<dbReference type="STRING" id="1095630.A0A2J6SZU8"/>
<feature type="compositionally biased region" description="Acidic residues" evidence="1">
    <location>
        <begin position="186"/>
        <end position="196"/>
    </location>
</feature>
<gene>
    <name evidence="3" type="ORF">K444DRAFT_632708</name>
</gene>